<gene>
    <name evidence="2" type="ORF">FQA47_008317</name>
</gene>
<organism evidence="2 3">
    <name type="scientific">Oryzias melastigma</name>
    <name type="common">Marine medaka</name>
    <dbReference type="NCBI Taxonomy" id="30732"/>
    <lineage>
        <taxon>Eukaryota</taxon>
        <taxon>Metazoa</taxon>
        <taxon>Chordata</taxon>
        <taxon>Craniata</taxon>
        <taxon>Vertebrata</taxon>
        <taxon>Euteleostomi</taxon>
        <taxon>Actinopterygii</taxon>
        <taxon>Neopterygii</taxon>
        <taxon>Teleostei</taxon>
        <taxon>Neoteleostei</taxon>
        <taxon>Acanthomorphata</taxon>
        <taxon>Ovalentaria</taxon>
        <taxon>Atherinomorphae</taxon>
        <taxon>Beloniformes</taxon>
        <taxon>Adrianichthyidae</taxon>
        <taxon>Oryziinae</taxon>
        <taxon>Oryzias</taxon>
    </lineage>
</organism>
<feature type="region of interest" description="Disordered" evidence="1">
    <location>
        <begin position="65"/>
        <end position="89"/>
    </location>
</feature>
<sequence>MSLMLVHLHNEKTISEGEWGFIGIKTASSDQSFHRKTVESVNTETKRVSTYTIDGRLKGDMQFHRTSEDGRNRFSPDRANRNQALLEPPFHRETTQLCTYFHPLDGQGGRATSRRRL</sequence>
<evidence type="ECO:0000313" key="3">
    <source>
        <dbReference type="Proteomes" id="UP000646548"/>
    </source>
</evidence>
<dbReference type="AlphaFoldDB" id="A0A834CAD3"/>
<proteinExistence type="predicted"/>
<evidence type="ECO:0000256" key="1">
    <source>
        <dbReference type="SAM" id="MobiDB-lite"/>
    </source>
</evidence>
<accession>A0A834CAD3</accession>
<reference evidence="2" key="1">
    <citation type="journal article" name="BMC Genomics">
        <title>Long-read sequencing and de novo genome assembly of marine medaka (Oryzias melastigma).</title>
        <authorList>
            <person name="Liang P."/>
            <person name="Saqib H.S.A."/>
            <person name="Ni X."/>
            <person name="Shen Y."/>
        </authorList>
    </citation>
    <scope>NUCLEOTIDE SEQUENCE</scope>
    <source>
        <strain evidence="2">Bigg-433</strain>
    </source>
</reference>
<protein>
    <submittedName>
        <fullName evidence="2">Uncharacterized protein</fullName>
    </submittedName>
</protein>
<feature type="compositionally biased region" description="Basic and acidic residues" evidence="1">
    <location>
        <begin position="65"/>
        <end position="80"/>
    </location>
</feature>
<dbReference type="EMBL" id="WKFB01000360">
    <property type="protein sequence ID" value="KAF6725494.1"/>
    <property type="molecule type" value="Genomic_DNA"/>
</dbReference>
<evidence type="ECO:0000313" key="2">
    <source>
        <dbReference type="EMBL" id="KAF6725494.1"/>
    </source>
</evidence>
<comment type="caution">
    <text evidence="2">The sequence shown here is derived from an EMBL/GenBank/DDBJ whole genome shotgun (WGS) entry which is preliminary data.</text>
</comment>
<dbReference type="Proteomes" id="UP000646548">
    <property type="component" value="Unassembled WGS sequence"/>
</dbReference>
<name>A0A834CAD3_ORYME</name>